<dbReference type="RefSeq" id="WP_344705148.1">
    <property type="nucleotide sequence ID" value="NZ_BAAAZT010000077.1"/>
</dbReference>
<sequence>MSRKHRLGVNEATLVTRKLRLTPGRFPDVQKAIADIDRLYGLDGVSFNRRRQTLRLAYDASRIGIERVEEILAKHDMHVSRGWWNRTRANHYRFVDQNIKDNAATEPWSCH</sequence>
<organism evidence="1 2">
    <name type="scientific">Halomonas cibimaris</name>
    <dbReference type="NCBI Taxonomy" id="657012"/>
    <lineage>
        <taxon>Bacteria</taxon>
        <taxon>Pseudomonadati</taxon>
        <taxon>Pseudomonadota</taxon>
        <taxon>Gammaproteobacteria</taxon>
        <taxon>Oceanospirillales</taxon>
        <taxon>Halomonadaceae</taxon>
        <taxon>Halomonas</taxon>
    </lineage>
</organism>
<reference evidence="2" key="1">
    <citation type="journal article" date="2019" name="Int. J. Syst. Evol. Microbiol.">
        <title>The Global Catalogue of Microorganisms (GCM) 10K type strain sequencing project: providing services to taxonomists for standard genome sequencing and annotation.</title>
        <authorList>
            <consortium name="The Broad Institute Genomics Platform"/>
            <consortium name="The Broad Institute Genome Sequencing Center for Infectious Disease"/>
            <person name="Wu L."/>
            <person name="Ma J."/>
        </authorList>
    </citation>
    <scope>NUCLEOTIDE SEQUENCE [LARGE SCALE GENOMIC DNA]</scope>
    <source>
        <strain evidence="2">JCM 16914</strain>
    </source>
</reference>
<dbReference type="EMBL" id="BAAAZT010000077">
    <property type="protein sequence ID" value="GAA3911480.1"/>
    <property type="molecule type" value="Genomic_DNA"/>
</dbReference>
<keyword evidence="2" id="KW-1185">Reference proteome</keyword>
<gene>
    <name evidence="1" type="ORF">GCM10022228_23610</name>
</gene>
<name>A0ABP7M1V9_9GAMM</name>
<dbReference type="Proteomes" id="UP001500133">
    <property type="component" value="Unassembled WGS sequence"/>
</dbReference>
<accession>A0ABP7M1V9</accession>
<evidence type="ECO:0000313" key="2">
    <source>
        <dbReference type="Proteomes" id="UP001500133"/>
    </source>
</evidence>
<protein>
    <submittedName>
        <fullName evidence="1">Uncharacterized protein</fullName>
    </submittedName>
</protein>
<evidence type="ECO:0000313" key="1">
    <source>
        <dbReference type="EMBL" id="GAA3911480.1"/>
    </source>
</evidence>
<proteinExistence type="predicted"/>
<comment type="caution">
    <text evidence="1">The sequence shown here is derived from an EMBL/GenBank/DDBJ whole genome shotgun (WGS) entry which is preliminary data.</text>
</comment>